<sequence>MRRSFEALDLRSHAFERTRAVGLHKRHASRLGHVVVGAVAVGPARRGGRMVCRGVGVRKRVTLGPVLERLFWRRVLLAVLLLKHGNLCHVEKRVLVRVGLVDLVLFHQFVQEFGTVLVQNLLKPFGRDERRFDGLSRGWSLDRRSAVRGGGTGQLLTARKSIQHLGLWIRKVAVQRLVLAGNLVVAQKVLKLFLLGVLEEIEENLDDQRHSPTAEEIGLQPHAVQIVFLQVVEHDDQELVVSVPVQVDVEPVQHHHRVHRIAKPFQQHLKFEMVRGEVLQENRHRPQHTPLETGLDLAGKAVFRSVEEPSEVLVELGLAVDRFGLSQILDEIKRELEQNQSRLGRLNGLFQLLFLVIVVGIQEQQVMESVQ</sequence>
<proteinExistence type="predicted"/>
<dbReference type="AlphaFoldDB" id="A0A9P8NYP3"/>
<reference evidence="1" key="2">
    <citation type="submission" date="2021-01" db="EMBL/GenBank/DDBJ databases">
        <authorList>
            <person name="Schikora-Tamarit M.A."/>
        </authorList>
    </citation>
    <scope>NUCLEOTIDE SEQUENCE</scope>
    <source>
        <strain evidence="1">CBS6075</strain>
    </source>
</reference>
<protein>
    <submittedName>
        <fullName evidence="1">Uncharacterized protein</fullName>
    </submittedName>
</protein>
<reference evidence="1" key="1">
    <citation type="journal article" date="2021" name="Open Biol.">
        <title>Shared evolutionary footprints suggest mitochondrial oxidative damage underlies multiple complex I losses in fungi.</title>
        <authorList>
            <person name="Schikora-Tamarit M.A."/>
            <person name="Marcet-Houben M."/>
            <person name="Nosek J."/>
            <person name="Gabaldon T."/>
        </authorList>
    </citation>
    <scope>NUCLEOTIDE SEQUENCE</scope>
    <source>
        <strain evidence="1">CBS6075</strain>
    </source>
</reference>
<dbReference type="Proteomes" id="UP000769157">
    <property type="component" value="Unassembled WGS sequence"/>
</dbReference>
<dbReference type="GeneID" id="70238475"/>
<evidence type="ECO:0000313" key="1">
    <source>
        <dbReference type="EMBL" id="KAH3661661.1"/>
    </source>
</evidence>
<name>A0A9P8NYP3_9ASCO</name>
<accession>A0A9P8NYP3</accession>
<keyword evidence="2" id="KW-1185">Reference proteome</keyword>
<evidence type="ECO:0000313" key="2">
    <source>
        <dbReference type="Proteomes" id="UP000769157"/>
    </source>
</evidence>
<organism evidence="1 2">
    <name type="scientific">Ogataea philodendri</name>
    <dbReference type="NCBI Taxonomy" id="1378263"/>
    <lineage>
        <taxon>Eukaryota</taxon>
        <taxon>Fungi</taxon>
        <taxon>Dikarya</taxon>
        <taxon>Ascomycota</taxon>
        <taxon>Saccharomycotina</taxon>
        <taxon>Pichiomycetes</taxon>
        <taxon>Pichiales</taxon>
        <taxon>Pichiaceae</taxon>
        <taxon>Ogataea</taxon>
    </lineage>
</organism>
<dbReference type="RefSeq" id="XP_046058774.1">
    <property type="nucleotide sequence ID" value="XM_046207805.1"/>
</dbReference>
<gene>
    <name evidence="1" type="ORF">OGAPHI_006511</name>
</gene>
<comment type="caution">
    <text evidence="1">The sequence shown here is derived from an EMBL/GenBank/DDBJ whole genome shotgun (WGS) entry which is preliminary data.</text>
</comment>
<dbReference type="EMBL" id="JAEUBE010000439">
    <property type="protein sequence ID" value="KAH3661661.1"/>
    <property type="molecule type" value="Genomic_DNA"/>
</dbReference>